<dbReference type="AlphaFoldDB" id="A0A059ZME0"/>
<sequence>MNDALLLTFTTIALSIVLAWPLGIYMRRIYSDEHCLAKRLLGPVERAIYVVAGIDAKADMGWKQYALLWILFNVVGGVFLYVLLYFQNYLPLDPMHFGSPGVQISFNTAASFVSNTNWQDYGGETTMSYLSQMLGMAVQNFLSAASGIVLAIAMIRGFTRAEKPGIGNLWVDLVRTTLYVLIPLSIVLALFFVEQGAIQNFAAYVHADLLQPFVHQGKLMTQQVIAMGPAASQEAIKLLGTNGGGFFNANSGHPFENPTGLTNLFQMVAIFLIPFALVFYFGHRVKNLRLGVGILAVMLLLFTPLALLSQQQELAGNPLLTAVGVDQNNTPALAGGGNMEGVEERIGAAGSALFGAVATGTSTGAANSAYDSFMPLSGMVNLLLMQLGEVTPGGVGTGIASMLAFVLIAVFLAGLMIGRTPEFLGKKIEAYEIKMASLAILVMPLLVLIGTAVAVSLPGGRDAVLNPGAHGFSEILYAVTSPSNNNGSAFGGLNANTTFYNLLTGLCVLVNRYLAYLPLLAIAGSLAAKKRIPASPGTLNPATPLFVVFTTIVVLLVGALNFIPALGLGPIAEQLSLPSAVHTASTGH</sequence>
<evidence type="ECO:0000256" key="2">
    <source>
        <dbReference type="ARBA" id="ARBA00022475"/>
    </source>
</evidence>
<proteinExistence type="inferred from homology"/>
<accession>A0A059ZME0</accession>
<reference evidence="10 11" key="1">
    <citation type="journal article" date="2009" name="J. Bacteriol.">
        <title>Draft genome sequence of the extremely acidophilic bacterium Acidithiobacillus caldus ATCC 51756 reveals metabolic versatility in the genus Acidithiobacillus.</title>
        <authorList>
            <person name="Valdes J."/>
            <person name="Quatrini R."/>
            <person name="Hallberg K."/>
            <person name="Dopson M."/>
            <person name="Valenzuela P.D."/>
            <person name="Holmes D.S."/>
        </authorList>
    </citation>
    <scope>NUCLEOTIDE SEQUENCE [LARGE SCALE GENOMIC DNA]</scope>
    <source>
        <strain evidence="11">ATCC 51756 / DSM 8584 / KU</strain>
    </source>
</reference>
<evidence type="ECO:0000256" key="7">
    <source>
        <dbReference type="ARBA" id="ARBA00023065"/>
    </source>
</evidence>
<dbReference type="PIRSF" id="PIRSF001294">
    <property type="entry name" value="K_ATPaseA"/>
    <property type="match status" value="1"/>
</dbReference>
<feature type="transmembrane region" description="Helical" evidence="9">
    <location>
        <begin position="499"/>
        <end position="524"/>
    </location>
</feature>
<dbReference type="GO" id="GO:0030955">
    <property type="term" value="F:potassium ion binding"/>
    <property type="evidence" value="ECO:0007669"/>
    <property type="project" value="UniProtKB-UniRule"/>
</dbReference>
<feature type="transmembrane region" description="Helical" evidence="9">
    <location>
        <begin position="288"/>
        <end position="308"/>
    </location>
</feature>
<dbReference type="PANTHER" id="PTHR30607">
    <property type="entry name" value="POTASSIUM-TRANSPORTING ATPASE A CHAIN"/>
    <property type="match status" value="1"/>
</dbReference>
<comment type="subunit">
    <text evidence="9">The system is composed of three essential subunits: KdpA, KdpB and KdpC.</text>
</comment>
<feature type="transmembrane region" description="Helical" evidence="9">
    <location>
        <begin position="6"/>
        <end position="26"/>
    </location>
</feature>
<dbReference type="GO" id="GO:0005886">
    <property type="term" value="C:plasma membrane"/>
    <property type="evidence" value="ECO:0007669"/>
    <property type="project" value="UniProtKB-SubCell"/>
</dbReference>
<feature type="transmembrane region" description="Helical" evidence="9">
    <location>
        <begin position="438"/>
        <end position="457"/>
    </location>
</feature>
<dbReference type="PANTHER" id="PTHR30607:SF2">
    <property type="entry name" value="POTASSIUM-TRANSPORTING ATPASE POTASSIUM-BINDING SUBUNIT"/>
    <property type="match status" value="1"/>
</dbReference>
<dbReference type="EMBL" id="CP005986">
    <property type="protein sequence ID" value="AIA54204.1"/>
    <property type="molecule type" value="Genomic_DNA"/>
</dbReference>
<dbReference type="Proteomes" id="UP000005522">
    <property type="component" value="Chromosome"/>
</dbReference>
<dbReference type="eggNOG" id="COG2060">
    <property type="taxonomic scope" value="Bacteria"/>
</dbReference>
<name>A0A059ZME0_ACICK</name>
<evidence type="ECO:0000256" key="5">
    <source>
        <dbReference type="ARBA" id="ARBA00022958"/>
    </source>
</evidence>
<keyword evidence="3 9" id="KW-0633">Potassium transport</keyword>
<protein>
    <recommendedName>
        <fullName evidence="9">Potassium-transporting ATPase potassium-binding subunit</fullName>
    </recommendedName>
    <alternativeName>
        <fullName evidence="9">ATP phosphohydrolase [potassium-transporting] A chain</fullName>
    </alternativeName>
    <alternativeName>
        <fullName evidence="9">Potassium-binding and translocating subunit A</fullName>
    </alternativeName>
    <alternativeName>
        <fullName evidence="9">Potassium-translocating ATPase A chain</fullName>
    </alternativeName>
</protein>
<keyword evidence="8 9" id="KW-0472">Membrane</keyword>
<feature type="transmembrane region" description="Helical" evidence="9">
    <location>
        <begin position="395"/>
        <end position="417"/>
    </location>
</feature>
<feature type="transmembrane region" description="Helical" evidence="9">
    <location>
        <begin position="133"/>
        <end position="155"/>
    </location>
</feature>
<evidence type="ECO:0000256" key="3">
    <source>
        <dbReference type="ARBA" id="ARBA00022538"/>
    </source>
</evidence>
<dbReference type="Pfam" id="PF03814">
    <property type="entry name" value="KdpA"/>
    <property type="match status" value="1"/>
</dbReference>
<feature type="transmembrane region" description="Helical" evidence="9">
    <location>
        <begin position="264"/>
        <end position="281"/>
    </location>
</feature>
<dbReference type="GO" id="GO:0016787">
    <property type="term" value="F:hydrolase activity"/>
    <property type="evidence" value="ECO:0007669"/>
    <property type="project" value="UniProtKB-KW"/>
</dbReference>
<comment type="function">
    <text evidence="9">Part of the high-affinity ATP-driven potassium transport (or Kdp) system, which catalyzes the hydrolysis of ATP coupled with the electrogenic transport of potassium into the cytoplasm. This subunit binds the extracellular potassium ions and delivers the ions to the membrane domain of KdpB through an intramembrane tunnel.</text>
</comment>
<keyword evidence="6 9" id="KW-1133">Transmembrane helix</keyword>
<keyword evidence="5 9" id="KW-0630">Potassium</keyword>
<feature type="transmembrane region" description="Helical" evidence="9">
    <location>
        <begin position="545"/>
        <end position="568"/>
    </location>
</feature>
<gene>
    <name evidence="9" type="primary">kdpA</name>
    <name evidence="10" type="ORF">Acaty_c0314</name>
</gene>
<evidence type="ECO:0000256" key="1">
    <source>
        <dbReference type="ARBA" id="ARBA00022448"/>
    </source>
</evidence>
<keyword evidence="7 9" id="KW-0406">Ion transport</keyword>
<comment type="similarity">
    <text evidence="9">Belongs to the KdpA family.</text>
</comment>
<evidence type="ECO:0000256" key="9">
    <source>
        <dbReference type="HAMAP-Rule" id="MF_00275"/>
    </source>
</evidence>
<dbReference type="GO" id="GO:0008556">
    <property type="term" value="F:P-type potassium transmembrane transporter activity"/>
    <property type="evidence" value="ECO:0007669"/>
    <property type="project" value="InterPro"/>
</dbReference>
<dbReference type="HOGENOM" id="CLU_018614_3_0_6"/>
<organism evidence="10 11">
    <name type="scientific">Acidithiobacillus caldus (strain ATCC 51756 / DSM 8584 / KU)</name>
    <dbReference type="NCBI Taxonomy" id="637389"/>
    <lineage>
        <taxon>Bacteria</taxon>
        <taxon>Pseudomonadati</taxon>
        <taxon>Pseudomonadota</taxon>
        <taxon>Acidithiobacillia</taxon>
        <taxon>Acidithiobacillales</taxon>
        <taxon>Acidithiobacillaceae</taxon>
        <taxon>Acidithiobacillus</taxon>
    </lineage>
</organism>
<evidence type="ECO:0000256" key="4">
    <source>
        <dbReference type="ARBA" id="ARBA00022692"/>
    </source>
</evidence>
<evidence type="ECO:0000313" key="10">
    <source>
        <dbReference type="EMBL" id="AIA54204.1"/>
    </source>
</evidence>
<feature type="transmembrane region" description="Helical" evidence="9">
    <location>
        <begin position="66"/>
        <end position="86"/>
    </location>
</feature>
<keyword evidence="2 9" id="KW-1003">Cell membrane</keyword>
<keyword evidence="1 9" id="KW-0813">Transport</keyword>
<dbReference type="HAMAP" id="MF_00275">
    <property type="entry name" value="KdpA"/>
    <property type="match status" value="1"/>
</dbReference>
<evidence type="ECO:0000313" key="11">
    <source>
        <dbReference type="Proteomes" id="UP000005522"/>
    </source>
</evidence>
<keyword evidence="4 9" id="KW-0812">Transmembrane</keyword>
<feature type="transmembrane region" description="Helical" evidence="9">
    <location>
        <begin position="176"/>
        <end position="193"/>
    </location>
</feature>
<evidence type="ECO:0000256" key="8">
    <source>
        <dbReference type="ARBA" id="ARBA00023136"/>
    </source>
</evidence>
<evidence type="ECO:0000256" key="6">
    <source>
        <dbReference type="ARBA" id="ARBA00022989"/>
    </source>
</evidence>
<dbReference type="RefSeq" id="WP_004870320.1">
    <property type="nucleotide sequence ID" value="NZ_CP005986.1"/>
</dbReference>
<dbReference type="GeneID" id="92930332"/>
<dbReference type="InterPro" id="IPR004623">
    <property type="entry name" value="KdpA"/>
</dbReference>
<dbReference type="NCBIfam" id="TIGR00680">
    <property type="entry name" value="kdpA"/>
    <property type="match status" value="1"/>
</dbReference>
<dbReference type="KEGG" id="acz:Acaty_c0314"/>
<comment type="subcellular location">
    <subcellularLocation>
        <location evidence="9">Cell membrane</location>
        <topology evidence="9">Multi-pass membrane protein</topology>
    </subcellularLocation>
</comment>
<keyword evidence="10" id="KW-0378">Hydrolase</keyword>